<dbReference type="Proteomes" id="UP000006365">
    <property type="component" value="Chromosome"/>
</dbReference>
<accession>A0A7U3YLN4</accession>
<protein>
    <submittedName>
        <fullName evidence="2">Uncharacterized protein</fullName>
    </submittedName>
</protein>
<dbReference type="EMBL" id="CP002364">
    <property type="protein sequence ID" value="ADW17665.1"/>
    <property type="molecule type" value="Genomic_DNA"/>
</dbReference>
<evidence type="ECO:0000256" key="1">
    <source>
        <dbReference type="SAM" id="Phobius"/>
    </source>
</evidence>
<sequence length="217" mass="24668">MLKRSLLTLLALLALLLIAPISLLPLLAARASLDAPAYLLTLSLWVALLPLLLLGLANILLKNIWFFPATADPLPLETLRERLLAVNAMACPVAATAKRKKIIVTWRIAAMQWCELLSRLGIDRLFELHCRFDPDTRTVILVDRIRHADFLICPQQVTVSRRHIPLPLLRARSARLRRIDDYPTLDDHDYDFHPREIKSPVMGTILACGWNVRFSLF</sequence>
<dbReference type="KEGG" id="dpr:Despr_1511"/>
<keyword evidence="1" id="KW-0472">Membrane</keyword>
<feature type="transmembrane region" description="Helical" evidence="1">
    <location>
        <begin position="38"/>
        <end position="61"/>
    </location>
</feature>
<evidence type="ECO:0000313" key="2">
    <source>
        <dbReference type="EMBL" id="ADW17665.1"/>
    </source>
</evidence>
<dbReference type="AlphaFoldDB" id="A0A7U3YLN4"/>
<keyword evidence="1" id="KW-0812">Transmembrane</keyword>
<gene>
    <name evidence="2" type="ordered locus">Despr_1511</name>
</gene>
<dbReference type="RefSeq" id="WP_015724206.1">
    <property type="nucleotide sequence ID" value="NC_014972.1"/>
</dbReference>
<evidence type="ECO:0000313" key="3">
    <source>
        <dbReference type="Proteomes" id="UP000006365"/>
    </source>
</evidence>
<keyword evidence="1" id="KW-1133">Transmembrane helix</keyword>
<name>A0A7U3YLN4_DESPD</name>
<proteinExistence type="predicted"/>
<reference evidence="2 3" key="1">
    <citation type="journal article" date="2011" name="Stand. Genomic Sci.">
        <title>Complete genome sequence of Desulfobulbus propionicus type strain (1pr3).</title>
        <authorList>
            <person name="Pagani I."/>
            <person name="Lapidus A."/>
            <person name="Nolan M."/>
            <person name="Lucas S."/>
            <person name="Hammon N."/>
            <person name="Deshpande S."/>
            <person name="Cheng J.F."/>
            <person name="Chertkov O."/>
            <person name="Davenport K."/>
            <person name="Tapia R."/>
            <person name="Han C."/>
            <person name="Goodwin L."/>
            <person name="Pitluck S."/>
            <person name="Liolios K."/>
            <person name="Mavromatis K."/>
            <person name="Ivanova N."/>
            <person name="Mikhailova N."/>
            <person name="Pati A."/>
            <person name="Chen A."/>
            <person name="Palaniappan K."/>
            <person name="Land M."/>
            <person name="Hauser L."/>
            <person name="Chang Y.J."/>
            <person name="Jeffries C.D."/>
            <person name="Detter J.C."/>
            <person name="Brambilla E."/>
            <person name="Kannan K.P."/>
            <person name="Djao O.D."/>
            <person name="Rohde M."/>
            <person name="Pukall R."/>
            <person name="Spring S."/>
            <person name="Goker M."/>
            <person name="Sikorski J."/>
            <person name="Woyke T."/>
            <person name="Bristow J."/>
            <person name="Eisen J.A."/>
            <person name="Markowitz V."/>
            <person name="Hugenholtz P."/>
            <person name="Kyrpides N.C."/>
            <person name="Klenk H.P."/>
        </authorList>
    </citation>
    <scope>NUCLEOTIDE SEQUENCE [LARGE SCALE GENOMIC DNA]</scope>
    <source>
        <strain evidence="3">ATCC 33891 / DSM 2032 / 1pr3</strain>
    </source>
</reference>
<organism evidence="2 3">
    <name type="scientific">Desulfobulbus propionicus (strain ATCC 33891 / DSM 2032 / VKM B-1956 / 1pr3)</name>
    <dbReference type="NCBI Taxonomy" id="577650"/>
    <lineage>
        <taxon>Bacteria</taxon>
        <taxon>Pseudomonadati</taxon>
        <taxon>Thermodesulfobacteriota</taxon>
        <taxon>Desulfobulbia</taxon>
        <taxon>Desulfobulbales</taxon>
        <taxon>Desulfobulbaceae</taxon>
        <taxon>Desulfobulbus</taxon>
    </lineage>
</organism>
<keyword evidence="3" id="KW-1185">Reference proteome</keyword>